<organism evidence="3 4">
    <name type="scientific">Nicoliella lavandulae</name>
    <dbReference type="NCBI Taxonomy" id="3082954"/>
    <lineage>
        <taxon>Bacteria</taxon>
        <taxon>Bacillati</taxon>
        <taxon>Bacillota</taxon>
        <taxon>Bacilli</taxon>
        <taxon>Lactobacillales</taxon>
        <taxon>Lactobacillaceae</taxon>
        <taxon>Nicoliella</taxon>
    </lineage>
</organism>
<keyword evidence="1" id="KW-1133">Transmembrane helix</keyword>
<sequence>MQNLPPRVKKVWFLSTMVQLLILIIIAGGYVWLTNNVSWAPKWGLSVIGFIIVVIIGFELALIPYRYRFHQFAVNETEVEIKNGFFFRSHVSIPIARVQNVDINQGPLLRTQKLFEVDIATGGSTHSIDGLNRNDADRVKERVMQLALEAKNAQ</sequence>
<dbReference type="Pfam" id="PF03703">
    <property type="entry name" value="bPH_2"/>
    <property type="match status" value="1"/>
</dbReference>
<dbReference type="PANTHER" id="PTHR34473:SF2">
    <property type="entry name" value="UPF0699 TRANSMEMBRANE PROTEIN YDBT"/>
    <property type="match status" value="1"/>
</dbReference>
<reference evidence="3 4" key="1">
    <citation type="submission" date="2023-10" db="EMBL/GenBank/DDBJ databases">
        <title>Nicoliella lavandulae sp. nov. isolated from Lavandula angustifolia flowers.</title>
        <authorList>
            <person name="Alcantara C."/>
            <person name="Zuniga M."/>
            <person name="Landete J.M."/>
            <person name="Monedero V."/>
        </authorList>
    </citation>
    <scope>NUCLEOTIDE SEQUENCE [LARGE SCALE GENOMIC DNA]</scope>
    <source>
        <strain evidence="3 4">Es01</strain>
    </source>
</reference>
<keyword evidence="1" id="KW-0472">Membrane</keyword>
<feature type="transmembrane region" description="Helical" evidence="1">
    <location>
        <begin position="12"/>
        <end position="33"/>
    </location>
</feature>
<keyword evidence="1" id="KW-0812">Transmembrane</keyword>
<proteinExistence type="predicted"/>
<feature type="domain" description="YdbS-like PH" evidence="2">
    <location>
        <begin position="67"/>
        <end position="142"/>
    </location>
</feature>
<gene>
    <name evidence="3" type="ORF">R4146_02290</name>
</gene>
<dbReference type="Proteomes" id="UP001370590">
    <property type="component" value="Unassembled WGS sequence"/>
</dbReference>
<dbReference type="PANTHER" id="PTHR34473">
    <property type="entry name" value="UPF0699 TRANSMEMBRANE PROTEIN YDBS"/>
    <property type="match status" value="1"/>
</dbReference>
<evidence type="ECO:0000259" key="2">
    <source>
        <dbReference type="Pfam" id="PF03703"/>
    </source>
</evidence>
<dbReference type="InterPro" id="IPR005182">
    <property type="entry name" value="YdbS-like_PH"/>
</dbReference>
<evidence type="ECO:0000256" key="1">
    <source>
        <dbReference type="SAM" id="Phobius"/>
    </source>
</evidence>
<accession>A0ABU8SJC5</accession>
<comment type="caution">
    <text evidence="3">The sequence shown here is derived from an EMBL/GenBank/DDBJ whole genome shotgun (WGS) entry which is preliminary data.</text>
</comment>
<evidence type="ECO:0000313" key="4">
    <source>
        <dbReference type="Proteomes" id="UP001370590"/>
    </source>
</evidence>
<evidence type="ECO:0000313" key="3">
    <source>
        <dbReference type="EMBL" id="MEJ6400012.1"/>
    </source>
</evidence>
<keyword evidence="4" id="KW-1185">Reference proteome</keyword>
<name>A0ABU8SJC5_9LACO</name>
<dbReference type="EMBL" id="JAWMWH010000001">
    <property type="protein sequence ID" value="MEJ6400012.1"/>
    <property type="molecule type" value="Genomic_DNA"/>
</dbReference>
<dbReference type="RefSeq" id="WP_339959837.1">
    <property type="nucleotide sequence ID" value="NZ_JAWMWH010000001.1"/>
</dbReference>
<protein>
    <submittedName>
        <fullName evidence="3">PH domain-containing protein</fullName>
    </submittedName>
</protein>
<feature type="transmembrane region" description="Helical" evidence="1">
    <location>
        <begin position="45"/>
        <end position="63"/>
    </location>
</feature>